<dbReference type="EMBL" id="AP017470">
    <property type="protein sequence ID" value="BBB32772.1"/>
    <property type="molecule type" value="Genomic_DNA"/>
</dbReference>
<dbReference type="AlphaFoldDB" id="A0A7R6PU86"/>
<dbReference type="Proteomes" id="UP000595564">
    <property type="component" value="Chromosome"/>
</dbReference>
<dbReference type="NCBIfam" id="NF005141">
    <property type="entry name" value="PRK06590.1"/>
    <property type="match status" value="1"/>
</dbReference>
<dbReference type="KEGG" id="thyd:TTHT_1254"/>
<feature type="transmembrane region" description="Helical" evidence="6">
    <location>
        <begin position="30"/>
        <end position="51"/>
    </location>
</feature>
<dbReference type="GO" id="GO:0003954">
    <property type="term" value="F:NADH dehydrogenase activity"/>
    <property type="evidence" value="ECO:0007669"/>
    <property type="project" value="TreeGrafter"/>
</dbReference>
<keyword evidence="4 6" id="KW-0472">Membrane</keyword>
<evidence type="ECO:0000259" key="8">
    <source>
        <dbReference type="Pfam" id="PF00662"/>
    </source>
</evidence>
<feature type="transmembrane region" description="Helical" evidence="6">
    <location>
        <begin position="117"/>
        <end position="137"/>
    </location>
</feature>
<feature type="transmembrane region" description="Helical" evidence="6">
    <location>
        <begin position="630"/>
        <end position="648"/>
    </location>
</feature>
<dbReference type="InterPro" id="IPR003945">
    <property type="entry name" value="NU5C-like"/>
</dbReference>
<evidence type="ECO:0000313" key="9">
    <source>
        <dbReference type="EMBL" id="BBB32772.1"/>
    </source>
</evidence>
<evidence type="ECO:0000256" key="3">
    <source>
        <dbReference type="ARBA" id="ARBA00022989"/>
    </source>
</evidence>
<dbReference type="GO" id="GO:0016020">
    <property type="term" value="C:membrane"/>
    <property type="evidence" value="ECO:0007669"/>
    <property type="project" value="UniProtKB-SubCell"/>
</dbReference>
<feature type="transmembrane region" description="Helical" evidence="6">
    <location>
        <begin position="6"/>
        <end position="23"/>
    </location>
</feature>
<keyword evidence="3 6" id="KW-1133">Transmembrane helix</keyword>
<feature type="transmembrane region" description="Helical" evidence="6">
    <location>
        <begin position="92"/>
        <end position="111"/>
    </location>
</feature>
<feature type="transmembrane region" description="Helical" evidence="6">
    <location>
        <begin position="430"/>
        <end position="454"/>
    </location>
</feature>
<feature type="transmembrane region" description="Helical" evidence="6">
    <location>
        <begin position="325"/>
        <end position="348"/>
    </location>
</feature>
<organism evidence="9 10">
    <name type="scientific">Thermotomaculum hydrothermale</name>
    <dbReference type="NCBI Taxonomy" id="981385"/>
    <lineage>
        <taxon>Bacteria</taxon>
        <taxon>Pseudomonadati</taxon>
        <taxon>Acidobacteriota</taxon>
        <taxon>Holophagae</taxon>
        <taxon>Thermotomaculales</taxon>
        <taxon>Thermotomaculaceae</taxon>
        <taxon>Thermotomaculum</taxon>
    </lineage>
</organism>
<feature type="transmembrane region" description="Helical" evidence="6">
    <location>
        <begin position="528"/>
        <end position="549"/>
    </location>
</feature>
<accession>A0A7R6PU86</accession>
<keyword evidence="2 5" id="KW-0812">Transmembrane</keyword>
<feature type="transmembrane region" description="Helical" evidence="6">
    <location>
        <begin position="393"/>
        <end position="410"/>
    </location>
</feature>
<dbReference type="Pfam" id="PF00361">
    <property type="entry name" value="Proton_antipo_M"/>
    <property type="match status" value="1"/>
</dbReference>
<evidence type="ECO:0000256" key="4">
    <source>
        <dbReference type="ARBA" id="ARBA00023136"/>
    </source>
</evidence>
<keyword evidence="9" id="KW-0560">Oxidoreductase</keyword>
<evidence type="ECO:0000256" key="2">
    <source>
        <dbReference type="ARBA" id="ARBA00022692"/>
    </source>
</evidence>
<evidence type="ECO:0000313" key="10">
    <source>
        <dbReference type="Proteomes" id="UP000595564"/>
    </source>
</evidence>
<feature type="transmembrane region" description="Helical" evidence="6">
    <location>
        <begin position="474"/>
        <end position="494"/>
    </location>
</feature>
<evidence type="ECO:0000256" key="1">
    <source>
        <dbReference type="ARBA" id="ARBA00004127"/>
    </source>
</evidence>
<dbReference type="PANTHER" id="PTHR42829:SF2">
    <property type="entry name" value="NADH-UBIQUINONE OXIDOREDUCTASE CHAIN 5"/>
    <property type="match status" value="1"/>
</dbReference>
<evidence type="ECO:0000256" key="6">
    <source>
        <dbReference type="SAM" id="Phobius"/>
    </source>
</evidence>
<feature type="transmembrane region" description="Helical" evidence="6">
    <location>
        <begin position="144"/>
        <end position="163"/>
    </location>
</feature>
<proteinExistence type="predicted"/>
<feature type="domain" description="NADH:quinone oxidoreductase/Mrp antiporter transmembrane" evidence="7">
    <location>
        <begin position="137"/>
        <end position="442"/>
    </location>
</feature>
<feature type="domain" description="NADH-Ubiquinone oxidoreductase (complex I) chain 5 N-terminal" evidence="8">
    <location>
        <begin position="71"/>
        <end position="121"/>
    </location>
</feature>
<dbReference type="RefSeq" id="WP_201327077.1">
    <property type="nucleotide sequence ID" value="NZ_AP017470.1"/>
</dbReference>
<evidence type="ECO:0000256" key="5">
    <source>
        <dbReference type="RuleBase" id="RU000320"/>
    </source>
</evidence>
<dbReference type="PRINTS" id="PR01435">
    <property type="entry name" value="NPOXDRDTASE5"/>
</dbReference>
<name>A0A7R6PU86_9BACT</name>
<dbReference type="NCBIfam" id="TIGR01974">
    <property type="entry name" value="NDH_I_L"/>
    <property type="match status" value="1"/>
</dbReference>
<feature type="transmembrane region" description="Helical" evidence="6">
    <location>
        <begin position="285"/>
        <end position="305"/>
    </location>
</feature>
<dbReference type="GO" id="GO:0012505">
    <property type="term" value="C:endomembrane system"/>
    <property type="evidence" value="ECO:0007669"/>
    <property type="project" value="UniProtKB-SubCell"/>
</dbReference>
<keyword evidence="10" id="KW-1185">Reference proteome</keyword>
<dbReference type="EC" id="1.6.5.3" evidence="9"/>
<dbReference type="InterPro" id="IPR001516">
    <property type="entry name" value="Proton_antipo_N"/>
</dbReference>
<dbReference type="PRINTS" id="PR01434">
    <property type="entry name" value="NADHDHGNASE5"/>
</dbReference>
<dbReference type="Pfam" id="PF00662">
    <property type="entry name" value="Proton_antipo_N"/>
    <property type="match status" value="1"/>
</dbReference>
<sequence length="649" mass="72370">MTGYVWLIPVFPLIGFLINGLFGRKLPRKAIGIIGSGAILLSFLLACVLFVQMNGSAEFSEHGIRNVLFPWISYGDFNVNFAYLFDRLSGSMTLMVAGVSFLIHVYSIGYMAEEDGYWRYFAYLNLFVFMMLTLVLADNLLLMFVGWEGVGLCSYLLIGFYYTTKVASDAGKKAFIVNRVGDFGFILGMFLIFTLFGSLEFTKIREAIVSAGLKPEHTLGLITLATILLFVGATGKSAQIPLYIWLPDAMAGPTPVSALIHAATMVTSGVYMIVKLNFLFQLAPITLLTIAWVGGLTALFAATIGTVQNDIKKVLAYSTVSQLGYMFLALGVGAFIAGFFHILTHAFFKALLFLGSGSVIHAMHHAFHHAGIHDKDPQDIRNMGGLKKYMPKTYWTFLIATLAIAGFPPFAGFFSKDEILWKAFASNHKILWGIGAFAAVLTSFYMFRLVYLTFLGDFRGTKNEEEALHESPSVMTVPLMALAFLSVVGGWLGFPHIFHLPNLLEHYLEPMVENIGHIHFMHNVSMEWTLMFVSVGLAIIGWLFAKFLYGRKTDAPEKLANTFNYFYKILLNKYYVDEIYFALVVTPVRKIGEFCWLFIDTVIIDGAVNLSAYLARCVGKIYSLYQNGAVKVYALTMLAGILILFWIFL</sequence>
<feature type="transmembrane region" description="Helical" evidence="6">
    <location>
        <begin position="183"/>
        <end position="201"/>
    </location>
</feature>
<dbReference type="GO" id="GO:0048038">
    <property type="term" value="F:quinone binding"/>
    <property type="evidence" value="ECO:0007669"/>
    <property type="project" value="UniProtKB-KW"/>
</dbReference>
<dbReference type="InterPro" id="IPR018393">
    <property type="entry name" value="NADHpl_OxRdtase_5_subgr"/>
</dbReference>
<protein>
    <submittedName>
        <fullName evidence="9">NADH-quinone oxidoreductase subunit L</fullName>
        <ecNumber evidence="9">1.6.5.3</ecNumber>
    </submittedName>
</protein>
<dbReference type="PANTHER" id="PTHR42829">
    <property type="entry name" value="NADH-UBIQUINONE OXIDOREDUCTASE CHAIN 5"/>
    <property type="match status" value="1"/>
</dbReference>
<dbReference type="InterPro" id="IPR001750">
    <property type="entry name" value="ND/Mrp_TM"/>
</dbReference>
<dbReference type="Gene3D" id="1.20.5.2700">
    <property type="match status" value="1"/>
</dbReference>
<reference evidence="9 10" key="1">
    <citation type="journal article" date="2012" name="Extremophiles">
        <title>Thermotomaculum hydrothermale gen. nov., sp. nov., a novel heterotrophic thermophile within the phylum Acidobacteria from a deep-sea hydrothermal vent chimney in the Southern Okinawa Trough.</title>
        <authorList>
            <person name="Izumi H."/>
            <person name="Nunoura T."/>
            <person name="Miyazaki M."/>
            <person name="Mino S."/>
            <person name="Toki T."/>
            <person name="Takai K."/>
            <person name="Sako Y."/>
            <person name="Sawabe T."/>
            <person name="Nakagawa S."/>
        </authorList>
    </citation>
    <scope>NUCLEOTIDE SEQUENCE [LARGE SCALE GENOMIC DNA]</scope>
    <source>
        <strain evidence="9 10">AC55</strain>
    </source>
</reference>
<dbReference type="GO" id="GO:0015990">
    <property type="term" value="P:electron transport coupled proton transport"/>
    <property type="evidence" value="ECO:0007669"/>
    <property type="project" value="TreeGrafter"/>
</dbReference>
<feature type="transmembrane region" description="Helical" evidence="6">
    <location>
        <begin position="221"/>
        <end position="246"/>
    </location>
</feature>
<evidence type="ECO:0000259" key="7">
    <source>
        <dbReference type="Pfam" id="PF00361"/>
    </source>
</evidence>
<comment type="subcellular location">
    <subcellularLocation>
        <location evidence="1">Endomembrane system</location>
        <topology evidence="1">Multi-pass membrane protein</topology>
    </subcellularLocation>
    <subcellularLocation>
        <location evidence="5">Membrane</location>
        <topology evidence="5">Multi-pass membrane protein</topology>
    </subcellularLocation>
</comment>
<gene>
    <name evidence="9" type="ORF">TTHT_1254</name>
</gene>
<dbReference type="GO" id="GO:0008137">
    <property type="term" value="F:NADH dehydrogenase (ubiquinone) activity"/>
    <property type="evidence" value="ECO:0007669"/>
    <property type="project" value="InterPro"/>
</dbReference>
<dbReference type="GO" id="GO:0042773">
    <property type="term" value="P:ATP synthesis coupled electron transport"/>
    <property type="evidence" value="ECO:0007669"/>
    <property type="project" value="InterPro"/>
</dbReference>